<evidence type="ECO:0000256" key="1">
    <source>
        <dbReference type="SAM" id="MobiDB-lite"/>
    </source>
</evidence>
<name>A0A4U3L390_9BACT</name>
<evidence type="ECO:0000313" key="3">
    <source>
        <dbReference type="Proteomes" id="UP000305848"/>
    </source>
</evidence>
<reference evidence="2 3" key="1">
    <citation type="submission" date="2019-05" db="EMBL/GenBank/DDBJ databases">
        <title>Panacibacter sp. strain 17mud1-8 Genome sequencing and assembly.</title>
        <authorList>
            <person name="Chhetri G."/>
        </authorList>
    </citation>
    <scope>NUCLEOTIDE SEQUENCE [LARGE SCALE GENOMIC DNA]</scope>
    <source>
        <strain evidence="2 3">17mud1-8</strain>
    </source>
</reference>
<keyword evidence="3" id="KW-1185">Reference proteome</keyword>
<organism evidence="2 3">
    <name type="scientific">Ilyomonas limi</name>
    <dbReference type="NCBI Taxonomy" id="2575867"/>
    <lineage>
        <taxon>Bacteria</taxon>
        <taxon>Pseudomonadati</taxon>
        <taxon>Bacteroidota</taxon>
        <taxon>Chitinophagia</taxon>
        <taxon>Chitinophagales</taxon>
        <taxon>Chitinophagaceae</taxon>
        <taxon>Ilyomonas</taxon>
    </lineage>
</organism>
<comment type="caution">
    <text evidence="2">The sequence shown here is derived from an EMBL/GenBank/DDBJ whole genome shotgun (WGS) entry which is preliminary data.</text>
</comment>
<dbReference type="Proteomes" id="UP000305848">
    <property type="component" value="Unassembled WGS sequence"/>
</dbReference>
<feature type="region of interest" description="Disordered" evidence="1">
    <location>
        <begin position="1"/>
        <end position="68"/>
    </location>
</feature>
<dbReference type="AlphaFoldDB" id="A0A4U3L390"/>
<sequence length="68" mass="7339">METKQNMQEEKGNIHNTPGSASLPKGNINDTGVKNGIGISDAPGKKNSISKQTGNNRSRPFSNERPIF</sequence>
<dbReference type="EMBL" id="SZQL01000005">
    <property type="protein sequence ID" value="TKK69390.1"/>
    <property type="molecule type" value="Genomic_DNA"/>
</dbReference>
<protein>
    <submittedName>
        <fullName evidence="2">Uncharacterized protein</fullName>
    </submittedName>
</protein>
<evidence type="ECO:0000313" key="2">
    <source>
        <dbReference type="EMBL" id="TKK69390.1"/>
    </source>
</evidence>
<feature type="compositionally biased region" description="Basic and acidic residues" evidence="1">
    <location>
        <begin position="1"/>
        <end position="13"/>
    </location>
</feature>
<dbReference type="RefSeq" id="WP_137261386.1">
    <property type="nucleotide sequence ID" value="NZ_SZQL01000005.1"/>
</dbReference>
<gene>
    <name evidence="2" type="ORF">FC093_08725</name>
</gene>
<proteinExistence type="predicted"/>
<accession>A0A4U3L390</accession>
<feature type="compositionally biased region" description="Polar residues" evidence="1">
    <location>
        <begin position="47"/>
        <end position="61"/>
    </location>
</feature>